<dbReference type="RefSeq" id="WP_226092657.1">
    <property type="nucleotide sequence ID" value="NZ_CP162670.1"/>
</dbReference>
<organism evidence="2">
    <name type="scientific">Dickeya oryzae</name>
    <dbReference type="NCBI Taxonomy" id="1240404"/>
    <lineage>
        <taxon>Bacteria</taxon>
        <taxon>Pseudomonadati</taxon>
        <taxon>Pseudomonadota</taxon>
        <taxon>Gammaproteobacteria</taxon>
        <taxon>Enterobacterales</taxon>
        <taxon>Pectobacteriaceae</taxon>
        <taxon>Dickeya</taxon>
    </lineage>
</organism>
<sequence length="310" mass="34766">MTWACHLARYRLCFQSREPLVLPLFSGSMLRGAFGHALRRICCISRQKQCDGCPLLAGCQYPLLFEPRLLQHTSGQPQPAPPYVLEPPAVQGALAAGEIWPVDVVLHGPALPHLSLIILAWMQAAVQGFGSQRVPAQLCQVQVEQPDTTPHDARWLTIWRHDQPFILPHATTQTPPPPPAADALRLHFTTPTRLLRQGQLVRVRELQAHDLLAALERRLHTLAASLGIAPPPPLTTQPITLQPGQLRWMNWQRYSSRQQQEMNLGGFIGDVTLHGELTPLWPWLWLGQWLHVGKNSSFGLGRYQLEAVPR</sequence>
<dbReference type="EMBL" id="CP162670">
    <property type="protein sequence ID" value="XDL23732.1"/>
    <property type="molecule type" value="Genomic_DNA"/>
</dbReference>
<protein>
    <submittedName>
        <fullName evidence="2">CRISPR system precrRNA processing endoribonuclease RAMP protein Cas6</fullName>
    </submittedName>
</protein>
<reference evidence="2" key="1">
    <citation type="submission" date="2024-07" db="EMBL/GenBank/DDBJ databases">
        <authorList>
            <person name="Pedron J."/>
        </authorList>
    </citation>
    <scope>NUCLEOTIDE SEQUENCE</scope>
    <source>
        <strain evidence="2">A003-S1-M15</strain>
    </source>
</reference>
<feature type="domain" description="CRISPR-associated protein Cas6 C-terminal" evidence="1">
    <location>
        <begin position="186"/>
        <end position="303"/>
    </location>
</feature>
<dbReference type="Gene3D" id="3.30.70.1900">
    <property type="match status" value="1"/>
</dbReference>
<name>A0AB39IIY0_9GAMM</name>
<evidence type="ECO:0000313" key="2">
    <source>
        <dbReference type="EMBL" id="XDL23732.1"/>
    </source>
</evidence>
<dbReference type="InterPro" id="IPR019267">
    <property type="entry name" value="CRISPR-assoc_Cas6_C"/>
</dbReference>
<proteinExistence type="predicted"/>
<dbReference type="GeneID" id="302583181"/>
<dbReference type="AlphaFoldDB" id="A0AB39IIY0"/>
<dbReference type="Pfam" id="PF10040">
    <property type="entry name" value="CRISPR_Cas6"/>
    <property type="match status" value="1"/>
</dbReference>
<evidence type="ECO:0000259" key="1">
    <source>
        <dbReference type="Pfam" id="PF10040"/>
    </source>
</evidence>
<accession>A0AB39IIY0</accession>
<gene>
    <name evidence="2" type="primary">cas6</name>
    <name evidence="2" type="ORF">LF929_015890</name>
</gene>